<dbReference type="EMBL" id="JAAXMD010000578">
    <property type="protein sequence ID" value="NKQ29025.1"/>
    <property type="molecule type" value="Genomic_DNA"/>
</dbReference>
<gene>
    <name evidence="2" type="ORF">HF200_33035</name>
</gene>
<name>A0ABX1IUE3_STRGB</name>
<evidence type="ECO:0000313" key="3">
    <source>
        <dbReference type="Proteomes" id="UP000744032"/>
    </source>
</evidence>
<evidence type="ECO:0000256" key="1">
    <source>
        <dbReference type="SAM" id="MobiDB-lite"/>
    </source>
</evidence>
<accession>A0ABX1IUE3</accession>
<sequence>MAAYAAALGRPVLNGTRAKLERQAVELLAQGLPEAWLCDRARELAARGWADLVQHAERSTVPIEVRRDQAGASSSGLPEWCGQCGPGTPAARLNPKFRTLGELGSGEKCPDCHPDRVTPANR</sequence>
<reference evidence="2 3" key="1">
    <citation type="submission" date="2020-04" db="EMBL/GenBank/DDBJ databases">
        <title>Genome sequence of Streptomyces galbus strain I339.</title>
        <authorList>
            <person name="Silva E.A.N."/>
            <person name="Merces M."/>
            <person name="Castelo Branco A.P.O.T."/>
            <person name="Vasconcelos P.C."/>
            <person name="Costa N.P."/>
            <person name="Marinho G.C.S."/>
            <person name="Oliveira C.J.B."/>
            <person name="Araujo D."/>
            <person name="Rodrigues Junior V.S."/>
            <person name="Almeida R."/>
            <person name="Silva Filho U.R."/>
            <person name="Andrade A.S.A."/>
            <person name="Cibulski S.P."/>
        </authorList>
    </citation>
    <scope>NUCLEOTIDE SEQUENCE [LARGE SCALE GENOMIC DNA]</scope>
    <source>
        <strain evidence="2 3">I339</strain>
    </source>
</reference>
<comment type="caution">
    <text evidence="2">The sequence shown here is derived from an EMBL/GenBank/DDBJ whole genome shotgun (WGS) entry which is preliminary data.</text>
</comment>
<protein>
    <submittedName>
        <fullName evidence="2">Uncharacterized protein</fullName>
    </submittedName>
</protein>
<organism evidence="2 3">
    <name type="scientific">Streptomyces galbus</name>
    <dbReference type="NCBI Taxonomy" id="33898"/>
    <lineage>
        <taxon>Bacteria</taxon>
        <taxon>Bacillati</taxon>
        <taxon>Actinomycetota</taxon>
        <taxon>Actinomycetes</taxon>
        <taxon>Kitasatosporales</taxon>
        <taxon>Streptomycetaceae</taxon>
        <taxon>Streptomyces</taxon>
    </lineage>
</organism>
<proteinExistence type="predicted"/>
<evidence type="ECO:0000313" key="2">
    <source>
        <dbReference type="EMBL" id="NKQ29025.1"/>
    </source>
</evidence>
<keyword evidence="3" id="KW-1185">Reference proteome</keyword>
<feature type="region of interest" description="Disordered" evidence="1">
    <location>
        <begin position="103"/>
        <end position="122"/>
    </location>
</feature>
<dbReference type="RefSeq" id="WP_168376594.1">
    <property type="nucleotide sequence ID" value="NZ_JAAXMD010000578.1"/>
</dbReference>
<dbReference type="Proteomes" id="UP000744032">
    <property type="component" value="Unassembled WGS sequence"/>
</dbReference>